<dbReference type="PROSITE" id="PS50110">
    <property type="entry name" value="RESPONSE_REGULATORY"/>
    <property type="match status" value="1"/>
</dbReference>
<dbReference type="Pfam" id="PF00072">
    <property type="entry name" value="Response_reg"/>
    <property type="match status" value="1"/>
</dbReference>
<dbReference type="PANTHER" id="PTHR44591">
    <property type="entry name" value="STRESS RESPONSE REGULATOR PROTEIN 1"/>
    <property type="match status" value="1"/>
</dbReference>
<dbReference type="InterPro" id="IPR011006">
    <property type="entry name" value="CheY-like_superfamily"/>
</dbReference>
<feature type="domain" description="Response regulatory" evidence="3">
    <location>
        <begin position="22"/>
        <end position="132"/>
    </location>
</feature>
<evidence type="ECO:0000256" key="2">
    <source>
        <dbReference type="PROSITE-ProRule" id="PRU00169"/>
    </source>
</evidence>
<dbReference type="RefSeq" id="WP_012240729.1">
    <property type="nucleotide sequence ID" value="NC_010162.1"/>
</dbReference>
<evidence type="ECO:0000313" key="5">
    <source>
        <dbReference type="Proteomes" id="UP000002139"/>
    </source>
</evidence>
<name>A9FM29_SORC5</name>
<dbReference type="SUPFAM" id="SSF52172">
    <property type="entry name" value="CheY-like"/>
    <property type="match status" value="1"/>
</dbReference>
<dbReference type="Proteomes" id="UP000002139">
    <property type="component" value="Chromosome"/>
</dbReference>
<protein>
    <submittedName>
        <fullName evidence="4">Two-component response regulator</fullName>
    </submittedName>
</protein>
<evidence type="ECO:0000256" key="1">
    <source>
        <dbReference type="ARBA" id="ARBA00022553"/>
    </source>
</evidence>
<gene>
    <name evidence="4" type="ordered locus">sce8120</name>
</gene>
<dbReference type="OrthoDB" id="9808843at2"/>
<reference evidence="4 5" key="1">
    <citation type="journal article" date="2007" name="Nat. Biotechnol.">
        <title>Complete genome sequence of the myxobacterium Sorangium cellulosum.</title>
        <authorList>
            <person name="Schneiker S."/>
            <person name="Perlova O."/>
            <person name="Kaiser O."/>
            <person name="Gerth K."/>
            <person name="Alici A."/>
            <person name="Altmeyer M.O."/>
            <person name="Bartels D."/>
            <person name="Bekel T."/>
            <person name="Beyer S."/>
            <person name="Bode E."/>
            <person name="Bode H.B."/>
            <person name="Bolten C.J."/>
            <person name="Choudhuri J.V."/>
            <person name="Doss S."/>
            <person name="Elnakady Y.A."/>
            <person name="Frank B."/>
            <person name="Gaigalat L."/>
            <person name="Goesmann A."/>
            <person name="Groeger C."/>
            <person name="Gross F."/>
            <person name="Jelsbak L."/>
            <person name="Jelsbak L."/>
            <person name="Kalinowski J."/>
            <person name="Kegler C."/>
            <person name="Knauber T."/>
            <person name="Konietzny S."/>
            <person name="Kopp M."/>
            <person name="Krause L."/>
            <person name="Krug D."/>
            <person name="Linke B."/>
            <person name="Mahmud T."/>
            <person name="Martinez-Arias R."/>
            <person name="McHardy A.C."/>
            <person name="Merai M."/>
            <person name="Meyer F."/>
            <person name="Mormann S."/>
            <person name="Munoz-Dorado J."/>
            <person name="Perez J."/>
            <person name="Pradella S."/>
            <person name="Rachid S."/>
            <person name="Raddatz G."/>
            <person name="Rosenau F."/>
            <person name="Rueckert C."/>
            <person name="Sasse F."/>
            <person name="Scharfe M."/>
            <person name="Schuster S.C."/>
            <person name="Suen G."/>
            <person name="Treuner-Lange A."/>
            <person name="Velicer G.J."/>
            <person name="Vorholter F.-J."/>
            <person name="Weissman K.J."/>
            <person name="Welch R.D."/>
            <person name="Wenzel S.C."/>
            <person name="Whitworth D.E."/>
            <person name="Wilhelm S."/>
            <person name="Wittmann C."/>
            <person name="Bloecker H."/>
            <person name="Puehler A."/>
            <person name="Mueller R."/>
        </authorList>
    </citation>
    <scope>NUCLEOTIDE SEQUENCE [LARGE SCALE GENOMIC DNA]</scope>
    <source>
        <strain evidence="5">So ce56</strain>
    </source>
</reference>
<dbReference type="BioCyc" id="SCEL448385:SCE_RS41590-MONOMER"/>
<dbReference type="EMBL" id="AM746676">
    <property type="protein sequence ID" value="CAN98290.1"/>
    <property type="molecule type" value="Genomic_DNA"/>
</dbReference>
<dbReference type="HOGENOM" id="CLU_000445_69_8_7"/>
<evidence type="ECO:0000313" key="4">
    <source>
        <dbReference type="EMBL" id="CAN98290.1"/>
    </source>
</evidence>
<feature type="modified residue" description="4-aspartylphosphate" evidence="2">
    <location>
        <position position="72"/>
    </location>
</feature>
<evidence type="ECO:0000259" key="3">
    <source>
        <dbReference type="PROSITE" id="PS50110"/>
    </source>
</evidence>
<dbReference type="InterPro" id="IPR001789">
    <property type="entry name" value="Sig_transdc_resp-reg_receiver"/>
</dbReference>
<dbReference type="SMART" id="SM00448">
    <property type="entry name" value="REC"/>
    <property type="match status" value="1"/>
</dbReference>
<dbReference type="eggNOG" id="COG0745">
    <property type="taxonomic scope" value="Bacteria"/>
</dbReference>
<dbReference type="Gene3D" id="3.40.50.2300">
    <property type="match status" value="1"/>
</dbReference>
<accession>A9FM29</accession>
<sequence>MSSPVPAPGPAATSPSPRAAAEIFVVDDDPALVESLLDLLSDEGYRVQGFTRPLEALDRLARGARPRAVLLDYVMPEMTGEEFLAALAAAGVEVPVLLLSGVNEPNIRGAVAGVLAKPFDVDRLLVVLERLTGAVQR</sequence>
<dbReference type="GO" id="GO:0000160">
    <property type="term" value="P:phosphorelay signal transduction system"/>
    <property type="evidence" value="ECO:0007669"/>
    <property type="project" value="InterPro"/>
</dbReference>
<keyword evidence="1 2" id="KW-0597">Phosphoprotein</keyword>
<dbReference type="AlphaFoldDB" id="A9FM29"/>
<dbReference type="InterPro" id="IPR050595">
    <property type="entry name" value="Bact_response_regulator"/>
</dbReference>
<dbReference type="STRING" id="448385.sce8120"/>
<keyword evidence="5" id="KW-1185">Reference proteome</keyword>
<dbReference type="PANTHER" id="PTHR44591:SF3">
    <property type="entry name" value="RESPONSE REGULATORY DOMAIN-CONTAINING PROTEIN"/>
    <property type="match status" value="1"/>
</dbReference>
<organism evidence="4 5">
    <name type="scientific">Sorangium cellulosum (strain So ce56)</name>
    <name type="common">Polyangium cellulosum (strain So ce56)</name>
    <dbReference type="NCBI Taxonomy" id="448385"/>
    <lineage>
        <taxon>Bacteria</taxon>
        <taxon>Pseudomonadati</taxon>
        <taxon>Myxococcota</taxon>
        <taxon>Polyangia</taxon>
        <taxon>Polyangiales</taxon>
        <taxon>Polyangiaceae</taxon>
        <taxon>Sorangium</taxon>
    </lineage>
</organism>
<dbReference type="KEGG" id="scl:sce8120"/>
<proteinExistence type="predicted"/>